<keyword evidence="2" id="KW-1185">Reference proteome</keyword>
<proteinExistence type="predicted"/>
<dbReference type="EMBL" id="JADEWZ010000006">
    <property type="protein sequence ID" value="MBE9115281.1"/>
    <property type="molecule type" value="Genomic_DNA"/>
</dbReference>
<name>A0A8J7DU76_9CYAN</name>
<evidence type="ECO:0000313" key="2">
    <source>
        <dbReference type="Proteomes" id="UP000654482"/>
    </source>
</evidence>
<reference evidence="1" key="1">
    <citation type="submission" date="2020-10" db="EMBL/GenBank/DDBJ databases">
        <authorList>
            <person name="Castelo-Branco R."/>
            <person name="Eusebio N."/>
            <person name="Adriana R."/>
            <person name="Vieira A."/>
            <person name="Brugerolle De Fraissinette N."/>
            <person name="Rezende De Castro R."/>
            <person name="Schneider M.P."/>
            <person name="Vasconcelos V."/>
            <person name="Leao P.N."/>
        </authorList>
    </citation>
    <scope>NUCLEOTIDE SEQUENCE</scope>
    <source>
        <strain evidence="1">LEGE 07157</strain>
    </source>
</reference>
<sequence>MHGRTLRFLILIVITASLFVLSSVAGGLMPLSAQTSGTNELYYLVFDRKIPLSVREDAIAVSFKPT</sequence>
<dbReference type="RefSeq" id="WP_194028379.1">
    <property type="nucleotide sequence ID" value="NZ_JADEWZ010000006.1"/>
</dbReference>
<accession>A0A8J7DU76</accession>
<gene>
    <name evidence="1" type="ORF">IQ249_05135</name>
</gene>
<feature type="non-terminal residue" evidence="1">
    <location>
        <position position="66"/>
    </location>
</feature>
<dbReference type="AlphaFoldDB" id="A0A8J7DU76"/>
<evidence type="ECO:0000313" key="1">
    <source>
        <dbReference type="EMBL" id="MBE9115281.1"/>
    </source>
</evidence>
<organism evidence="1 2">
    <name type="scientific">Lusitaniella coriacea LEGE 07157</name>
    <dbReference type="NCBI Taxonomy" id="945747"/>
    <lineage>
        <taxon>Bacteria</taxon>
        <taxon>Bacillati</taxon>
        <taxon>Cyanobacteriota</taxon>
        <taxon>Cyanophyceae</taxon>
        <taxon>Spirulinales</taxon>
        <taxon>Lusitaniellaceae</taxon>
        <taxon>Lusitaniella</taxon>
    </lineage>
</organism>
<comment type="caution">
    <text evidence="1">The sequence shown here is derived from an EMBL/GenBank/DDBJ whole genome shotgun (WGS) entry which is preliminary data.</text>
</comment>
<protein>
    <submittedName>
        <fullName evidence="1">Uncharacterized protein</fullName>
    </submittedName>
</protein>
<dbReference type="Proteomes" id="UP000654482">
    <property type="component" value="Unassembled WGS sequence"/>
</dbReference>